<evidence type="ECO:0000313" key="3">
    <source>
        <dbReference type="EMBL" id="WAW10335.1"/>
    </source>
</evidence>
<gene>
    <name evidence="3" type="primary">lpoB</name>
    <name evidence="3" type="ORF">NB640_01325</name>
</gene>
<dbReference type="GO" id="GO:0009252">
    <property type="term" value="P:peptidoglycan biosynthetic process"/>
    <property type="evidence" value="ECO:0007669"/>
    <property type="project" value="TreeGrafter"/>
</dbReference>
<evidence type="ECO:0000256" key="1">
    <source>
        <dbReference type="NCBIfam" id="TIGR02722"/>
    </source>
</evidence>
<dbReference type="GO" id="GO:0030234">
    <property type="term" value="F:enzyme regulator activity"/>
    <property type="evidence" value="ECO:0007669"/>
    <property type="project" value="TreeGrafter"/>
</dbReference>
<evidence type="ECO:0000313" key="4">
    <source>
        <dbReference type="Proteomes" id="UP001156215"/>
    </source>
</evidence>
<protein>
    <recommendedName>
        <fullName evidence="1">Penicillin-binding protein activator LpoB</fullName>
    </recommendedName>
</protein>
<keyword evidence="4" id="KW-1185">Reference proteome</keyword>
<name>A0A9E9P3K7_9BURK</name>
<accession>A0A9E9P3K7</accession>
<feature type="chain" id="PRO_5039219016" description="Penicillin-binding protein activator LpoB" evidence="2">
    <location>
        <begin position="23"/>
        <end position="205"/>
    </location>
</feature>
<dbReference type="RefSeq" id="WP_269309345.1">
    <property type="nucleotide sequence ID" value="NZ_CP098242.1"/>
</dbReference>
<keyword evidence="2" id="KW-0732">Signal</keyword>
<organism evidence="3 4">
    <name type="scientific">Oxalobacter vibrioformis</name>
    <dbReference type="NCBI Taxonomy" id="933080"/>
    <lineage>
        <taxon>Bacteria</taxon>
        <taxon>Pseudomonadati</taxon>
        <taxon>Pseudomonadota</taxon>
        <taxon>Betaproteobacteria</taxon>
        <taxon>Burkholderiales</taxon>
        <taxon>Oxalobacteraceae</taxon>
        <taxon>Oxalobacter</taxon>
    </lineage>
</organism>
<dbReference type="PANTHER" id="PTHR40593:SF1">
    <property type="entry name" value="PENICILLIN-BINDING PROTEIN ACTIVATOR LPOB"/>
    <property type="match status" value="1"/>
</dbReference>
<dbReference type="PROSITE" id="PS51257">
    <property type="entry name" value="PROKAR_LIPOPROTEIN"/>
    <property type="match status" value="1"/>
</dbReference>
<dbReference type="KEGG" id="ovb:NB640_01325"/>
<dbReference type="PANTHER" id="PTHR40593">
    <property type="entry name" value="PENICILLIN-BINDING PROTEIN ACTIVATOR LPOB"/>
    <property type="match status" value="1"/>
</dbReference>
<dbReference type="EMBL" id="CP098242">
    <property type="protein sequence ID" value="WAW10335.1"/>
    <property type="molecule type" value="Genomic_DNA"/>
</dbReference>
<evidence type="ECO:0000256" key="2">
    <source>
        <dbReference type="SAM" id="SignalP"/>
    </source>
</evidence>
<dbReference type="Gene3D" id="3.40.50.10610">
    <property type="entry name" value="ABC-type transport auxiliary lipoprotein component"/>
    <property type="match status" value="1"/>
</dbReference>
<dbReference type="Proteomes" id="UP001156215">
    <property type="component" value="Chromosome"/>
</dbReference>
<feature type="signal peptide" evidence="2">
    <location>
        <begin position="1"/>
        <end position="22"/>
    </location>
</feature>
<dbReference type="NCBIfam" id="TIGR02722">
    <property type="entry name" value="lp"/>
    <property type="match status" value="1"/>
</dbReference>
<proteinExistence type="predicted"/>
<sequence length="205" mass="22914">MKKLLRYSSLSGFVALAVLLSACSGPQTGRVSGDGEVVYEDAQAAETVTTKWGSTDLQSTAESMAQSLLASKWIAQASSPPKVRLRDVKNYTDEHIDTKGITDKIRIKLLNSGQVRFLTDKGNMDDVFDERDLNEMATKRKENKLMMDADYIVTGSVRSIRKRTKSVGDVYFQITLELTDPQSGEIKWADEKEIRKRTTKPSIGW</sequence>
<dbReference type="InterPro" id="IPR014094">
    <property type="entry name" value="LpoB"/>
</dbReference>
<dbReference type="AlphaFoldDB" id="A0A9E9P3K7"/>
<dbReference type="GO" id="GO:0031241">
    <property type="term" value="C:periplasmic side of cell outer membrane"/>
    <property type="evidence" value="ECO:0007669"/>
    <property type="project" value="TreeGrafter"/>
</dbReference>
<reference evidence="3" key="1">
    <citation type="journal article" date="2022" name="Front. Microbiol.">
        <title>New perspectives on an old grouping: The genomic and phenotypic variability of Oxalobacter formigenes and the implications for calcium oxalate stone prevention.</title>
        <authorList>
            <person name="Chmiel J.A."/>
            <person name="Carr C."/>
            <person name="Stuivenberg G.A."/>
            <person name="Venema R."/>
            <person name="Chanyi R.M."/>
            <person name="Al K.F."/>
            <person name="Giguere D."/>
            <person name="Say H."/>
            <person name="Akouris P.P."/>
            <person name="Dominguez Romero S.A."/>
            <person name="Kwong A."/>
            <person name="Tai V."/>
            <person name="Koval S.F."/>
            <person name="Razvi H."/>
            <person name="Bjazevic J."/>
            <person name="Burton J.P."/>
        </authorList>
    </citation>
    <scope>NUCLEOTIDE SEQUENCE</scope>
    <source>
        <strain evidence="3">WoOx3</strain>
    </source>
</reference>
<dbReference type="Pfam" id="PF13036">
    <property type="entry name" value="LpoB"/>
    <property type="match status" value="1"/>
</dbReference>